<protein>
    <submittedName>
        <fullName evidence="2">Sensor domain-containing diguanylate cyclase</fullName>
    </submittedName>
</protein>
<reference evidence="2" key="2">
    <citation type="journal article" date="2022" name="Microbiol. Resour. Announc.">
        <title>Metagenome Sequencing to Explore Phylogenomics of Terrestrial Cyanobacteria.</title>
        <authorList>
            <person name="Ward R.D."/>
            <person name="Stajich J.E."/>
            <person name="Johansen J.R."/>
            <person name="Huntemann M."/>
            <person name="Clum A."/>
            <person name="Foster B."/>
            <person name="Foster B."/>
            <person name="Roux S."/>
            <person name="Palaniappan K."/>
            <person name="Varghese N."/>
            <person name="Mukherjee S."/>
            <person name="Reddy T.B.K."/>
            <person name="Daum C."/>
            <person name="Copeland A."/>
            <person name="Chen I.A."/>
            <person name="Ivanova N.N."/>
            <person name="Kyrpides N.C."/>
            <person name="Shapiro N."/>
            <person name="Eloe-Fadrosh E.A."/>
            <person name="Pietrasiak N."/>
        </authorList>
    </citation>
    <scope>NUCLEOTIDE SEQUENCE</scope>
    <source>
        <strain evidence="2">GSE-TBD4-15B</strain>
    </source>
</reference>
<dbReference type="PANTHER" id="PTHR45138:SF9">
    <property type="entry name" value="DIGUANYLATE CYCLASE DGCM-RELATED"/>
    <property type="match status" value="1"/>
</dbReference>
<feature type="domain" description="GGDEF" evidence="1">
    <location>
        <begin position="415"/>
        <end position="549"/>
    </location>
</feature>
<dbReference type="InterPro" id="IPR043128">
    <property type="entry name" value="Rev_trsase/Diguanyl_cyclase"/>
</dbReference>
<dbReference type="CDD" id="cd01949">
    <property type="entry name" value="GGDEF"/>
    <property type="match status" value="1"/>
</dbReference>
<dbReference type="Pfam" id="PF01590">
    <property type="entry name" value="GAF"/>
    <property type="match status" value="1"/>
</dbReference>
<dbReference type="GO" id="GO:0005886">
    <property type="term" value="C:plasma membrane"/>
    <property type="evidence" value="ECO:0007669"/>
    <property type="project" value="TreeGrafter"/>
</dbReference>
<dbReference type="SMART" id="SM00267">
    <property type="entry name" value="GGDEF"/>
    <property type="match status" value="1"/>
</dbReference>
<dbReference type="GO" id="GO:0052621">
    <property type="term" value="F:diguanylate cyclase activity"/>
    <property type="evidence" value="ECO:0007669"/>
    <property type="project" value="TreeGrafter"/>
</dbReference>
<dbReference type="Gene3D" id="3.30.450.40">
    <property type="match status" value="1"/>
</dbReference>
<dbReference type="GO" id="GO:0043709">
    <property type="term" value="P:cell adhesion involved in single-species biofilm formation"/>
    <property type="evidence" value="ECO:0007669"/>
    <property type="project" value="TreeGrafter"/>
</dbReference>
<dbReference type="NCBIfam" id="TIGR00254">
    <property type="entry name" value="GGDEF"/>
    <property type="match status" value="1"/>
</dbReference>
<comment type="caution">
    <text evidence="2">The sequence shown here is derived from an EMBL/GenBank/DDBJ whole genome shotgun (WGS) entry which is preliminary data.</text>
</comment>
<proteinExistence type="predicted"/>
<organism evidence="2 3">
    <name type="scientific">Pegethrix bostrychoides GSE-TBD4-15B</name>
    <dbReference type="NCBI Taxonomy" id="2839662"/>
    <lineage>
        <taxon>Bacteria</taxon>
        <taxon>Bacillati</taxon>
        <taxon>Cyanobacteriota</taxon>
        <taxon>Cyanophyceae</taxon>
        <taxon>Oculatellales</taxon>
        <taxon>Oculatellaceae</taxon>
        <taxon>Pegethrix</taxon>
    </lineage>
</organism>
<dbReference type="Gene3D" id="3.30.70.270">
    <property type="match status" value="1"/>
</dbReference>
<gene>
    <name evidence="2" type="ORF">KME07_02675</name>
</gene>
<dbReference type="PANTHER" id="PTHR45138">
    <property type="entry name" value="REGULATORY COMPONENTS OF SENSORY TRANSDUCTION SYSTEM"/>
    <property type="match status" value="1"/>
</dbReference>
<name>A0A951P719_9CYAN</name>
<evidence type="ECO:0000259" key="1">
    <source>
        <dbReference type="PROSITE" id="PS50887"/>
    </source>
</evidence>
<dbReference type="PROSITE" id="PS50887">
    <property type="entry name" value="GGDEF"/>
    <property type="match status" value="1"/>
</dbReference>
<dbReference type="SUPFAM" id="SSF55781">
    <property type="entry name" value="GAF domain-like"/>
    <property type="match status" value="1"/>
</dbReference>
<dbReference type="Pfam" id="PF00990">
    <property type="entry name" value="GGDEF"/>
    <property type="match status" value="1"/>
</dbReference>
<dbReference type="InterPro" id="IPR029016">
    <property type="entry name" value="GAF-like_dom_sf"/>
</dbReference>
<dbReference type="Proteomes" id="UP000707356">
    <property type="component" value="Unassembled WGS sequence"/>
</dbReference>
<dbReference type="SMART" id="SM00065">
    <property type="entry name" value="GAF"/>
    <property type="match status" value="1"/>
</dbReference>
<dbReference type="InterPro" id="IPR029787">
    <property type="entry name" value="Nucleotide_cyclase"/>
</dbReference>
<dbReference type="InterPro" id="IPR050469">
    <property type="entry name" value="Diguanylate_Cyclase"/>
</dbReference>
<sequence>MTPSWKHLYPLIKTAVLNLDSLDALLQQVVEQITQLYQAECLLWSGLEWGVADALRVFTTPETANRYAVSLGFAYPPPPVESTTVAIQQFRPRSLPTWLFDQQNAPRLLQLKTGDLILPVTSRGSYFGSALPRDRAANSLQFVVQLVRPADLVSTAEQASAGSFRGWTEADIESLEVLGSQLGLAYSALYWRQRLEQSRQQVALLGRVAHLLNSTLSPDEIVSQIMAELGNGLDCDRSLLIDLRLNPAVALAVWDAPDCELPALEPRQIRQSYWQNVIEMFMQGGASYLQLGLQEPTPDPLQVWLQDMGAQSVLVLPLFVQGEFFGGIALLSYRYPRSYLIDELQTVRQVADQAALALTNVQHYQRLWQKQEELRVQSSTQRASLRDPLTQLLNRRSLEQELEQLSLSAIWTVSPIFCVIVCDIDYFKPINDAHGHPVGDQVLQAVAKRLQGQLRRGTSAYRYGGEEFAVILTDTPLALALDVAERLRQAVRSTPVLTPAGSLDVTASFGLAQRDLTTDRTAWDVLQHADRALYEAKRLGRDRVYAIDPSREANSAAFSTETESATQFL</sequence>
<dbReference type="SUPFAM" id="SSF55073">
    <property type="entry name" value="Nucleotide cyclase"/>
    <property type="match status" value="1"/>
</dbReference>
<dbReference type="InterPro" id="IPR003018">
    <property type="entry name" value="GAF"/>
</dbReference>
<dbReference type="InterPro" id="IPR000160">
    <property type="entry name" value="GGDEF_dom"/>
</dbReference>
<reference evidence="2" key="1">
    <citation type="submission" date="2021-05" db="EMBL/GenBank/DDBJ databases">
        <authorList>
            <person name="Pietrasiak N."/>
            <person name="Ward R."/>
            <person name="Stajich J.E."/>
            <person name="Kurbessoian T."/>
        </authorList>
    </citation>
    <scope>NUCLEOTIDE SEQUENCE</scope>
    <source>
        <strain evidence="2">GSE-TBD4-15B</strain>
    </source>
</reference>
<evidence type="ECO:0000313" key="2">
    <source>
        <dbReference type="EMBL" id="MBW4464331.1"/>
    </source>
</evidence>
<dbReference type="EMBL" id="JAHHHV010000011">
    <property type="protein sequence ID" value="MBW4464331.1"/>
    <property type="molecule type" value="Genomic_DNA"/>
</dbReference>
<accession>A0A951P719</accession>
<dbReference type="AlphaFoldDB" id="A0A951P719"/>
<dbReference type="GO" id="GO:1902201">
    <property type="term" value="P:negative regulation of bacterial-type flagellum-dependent cell motility"/>
    <property type="evidence" value="ECO:0007669"/>
    <property type="project" value="TreeGrafter"/>
</dbReference>
<dbReference type="FunFam" id="3.30.70.270:FF:000001">
    <property type="entry name" value="Diguanylate cyclase domain protein"/>
    <property type="match status" value="1"/>
</dbReference>
<evidence type="ECO:0000313" key="3">
    <source>
        <dbReference type="Proteomes" id="UP000707356"/>
    </source>
</evidence>